<dbReference type="Gene3D" id="3.30.200.20">
    <property type="entry name" value="Phosphorylase Kinase, domain 1"/>
    <property type="match status" value="1"/>
</dbReference>
<dbReference type="Gene3D" id="3.40.50.300">
    <property type="entry name" value="P-loop containing nucleotide triphosphate hydrolases"/>
    <property type="match status" value="1"/>
</dbReference>
<dbReference type="GO" id="GO:0016301">
    <property type="term" value="F:kinase activity"/>
    <property type="evidence" value="ECO:0007669"/>
    <property type="project" value="UniProtKB-KW"/>
</dbReference>
<evidence type="ECO:0000256" key="7">
    <source>
        <dbReference type="ARBA" id="ARBA00022777"/>
    </source>
</evidence>
<dbReference type="Pfam" id="PF25019">
    <property type="entry name" value="LRR_R13L1-DRL21"/>
    <property type="match status" value="1"/>
</dbReference>
<keyword evidence="2" id="KW-0433">Leucine-rich repeat</keyword>
<evidence type="ECO:0000256" key="8">
    <source>
        <dbReference type="ARBA" id="ARBA00022821"/>
    </source>
</evidence>
<dbReference type="InterPro" id="IPR027417">
    <property type="entry name" value="P-loop_NTPase"/>
</dbReference>
<keyword evidence="9 12" id="KW-0067">ATP-binding</keyword>
<feature type="domain" description="Protein kinase" evidence="13">
    <location>
        <begin position="19"/>
        <end position="303"/>
    </location>
</feature>
<dbReference type="Pfam" id="PF23598">
    <property type="entry name" value="LRR_14"/>
    <property type="match status" value="2"/>
</dbReference>
<evidence type="ECO:0000256" key="10">
    <source>
        <dbReference type="ARBA" id="ARBA00022989"/>
    </source>
</evidence>
<dbReference type="InterPro" id="IPR058922">
    <property type="entry name" value="WHD_DRP"/>
</dbReference>
<dbReference type="PROSITE" id="PS00107">
    <property type="entry name" value="PROTEIN_KINASE_ATP"/>
    <property type="match status" value="1"/>
</dbReference>
<comment type="subcellular location">
    <subcellularLocation>
        <location evidence="1">Cell membrane</location>
        <topology evidence="1">Single-pass membrane protein</topology>
    </subcellularLocation>
</comment>
<dbReference type="PROSITE" id="PS00108">
    <property type="entry name" value="PROTEIN_KINASE_ST"/>
    <property type="match status" value="1"/>
</dbReference>
<keyword evidence="7" id="KW-0418">Kinase</keyword>
<evidence type="ECO:0000256" key="6">
    <source>
        <dbReference type="ARBA" id="ARBA00022741"/>
    </source>
</evidence>
<accession>A0ABC9FQD8</accession>
<name>A0ABC9FQD8_9POAL</name>
<sequence length="1519" mass="172226">MEEPEELTYRLLQEITDGFSEDRKVGEGAFGTVYRGVTKCGEDVAVKILRDGIHDLDYRQFQNEFYNLMKVKHNNIVQVLGYCYEIEPIHTEYHGRIVFAEKIHKALCFEYLHNGNLGNHLSDESCGLDWHTRYKIIKGTCEGLRYIHEGLEESLLHLDIKPENILLDKNMVPKIADFGLSRIFGDKLTRTTQSPLGSLGYQPPEYIERGEVSKKFDIYSLGVVIIRIVAGQKGYFKYQDMTSDEFIDHVQRNWRKRWQSTFKSDFLLEACRQVQICTKIALNCLENDSEKRPDIVKIIHKLNKTETDNNQPPHEGCKTVCARTMHNAMKAKEHKVIADQHQHSNFMTGSRSYEIESGKSEDTSLDAGNELIFGRDKEKKIIMASLFESMSEKMVILPIYGIGGIGKTTFAKLIYNDSNFKYYTHIWVYVSPRFDLDKIGKSIVSQLSGTENQANELQLISKKILIVLDDLWEDNTFQLEDLKKKLNLGDRMAKTIVLVTTRSEQIARKICSNIGPYNIESLADETCWDIIKQKSGFEARHDKERFVGVGKEIARKCGGVALAAQTLGSMLQPFKYDQWIIVKDSDIWNETISKDECLPNHVLASLKLSYVSMDDRLKSCFTYCAFFPKGHKIVKYDLIHQWISLGFIKPTKLFSTLQLCEKYIVQLLGLAFLQHSMSPKTYGTCGEYGTVFTMHDLVHDLAISVLGDKILDQSKQGNTGGSTCCYGLLIDCSKPLDSCTASPARLSALRFLVCPVINKLHGAAFELAESLKILDLSGCSIHKLPDSIGGLKQLRYLNAPRIQDRMVPECIAKLSNLRYLSLHGSWAILTLPESIGEMEGLVHLDLSGCVGIEKLPGSFGNLKSLEHVDFTNCGKISGISQCLATLTKLQYLNLSNCKNIGYLPKALSRLRELHYLNLSNSSYISGNKYLNQSSSGQLRIIRLPEALGSLTELKYLNLSHQFTEGKLPASFSNNLCNLVHLDLSGCSFLQDVAAALNGLTKLQYLDLYKCSSLNAMDGLHEAFGNLSELRHLNLGSCIINIACSHRAQINGLLEQICTLTKLEYLNLCRNDNIYSIPETLANLRMLHTLDVSWCGSLQRLPASIFEIERLKLLHTTGCWKLDRSTLPRCVSSSKNSPYFVVHTDDGESSSNSFQFKYEIHNRLKISRLENVKSEKEAQTIKLVEKTDITGLALEWTRDAKRFVDDAEVLRELEPPYNVSKFRLQGYNSFSFPSWMMHLGACLPGLTRIEMSDLPSCKRLPPLGQLPNLELLDIRQMDNIKKIDADLYGGTRAFPRLKHFRIDVMKCLEEWNTAYSSDEDGLYEPVFPFLTYVSIRDCPRLRFEPRPPRSIHELRVESSDEVMLSSGGDRGHLECGVIPLHRWSDLASLRTLTVRGCHNIVSLPERLGDPTSLSELEIADCKRIKTLPDSIGELIHLRRLKIDNCRGIKTLPDSIGELIHLRRLKIDNCRGIKTLPDTIQKLIHLKVLEIFGCPGLVQWCESWKNTAKLAHIAYINYDRY</sequence>
<dbReference type="Gene3D" id="1.10.8.430">
    <property type="entry name" value="Helical domain of apoptotic protease-activating factors"/>
    <property type="match status" value="1"/>
</dbReference>
<dbReference type="SUPFAM" id="SSF52058">
    <property type="entry name" value="L domain-like"/>
    <property type="match status" value="2"/>
</dbReference>
<dbReference type="Gene3D" id="3.80.10.10">
    <property type="entry name" value="Ribonuclease Inhibitor"/>
    <property type="match status" value="4"/>
</dbReference>
<dbReference type="InterPro" id="IPR017441">
    <property type="entry name" value="Protein_kinase_ATP_BS"/>
</dbReference>
<dbReference type="Pfam" id="PF00069">
    <property type="entry name" value="Pkinase"/>
    <property type="match status" value="1"/>
</dbReference>
<dbReference type="InterPro" id="IPR011009">
    <property type="entry name" value="Kinase-like_dom_sf"/>
</dbReference>
<dbReference type="InterPro" id="IPR001611">
    <property type="entry name" value="Leu-rich_rpt"/>
</dbReference>
<dbReference type="PANTHER" id="PTHR45707:SF76">
    <property type="entry name" value="PROTEIN KINASE DOMAIN-CONTAINING PROTEIN"/>
    <property type="match status" value="1"/>
</dbReference>
<evidence type="ECO:0000313" key="14">
    <source>
        <dbReference type="EMBL" id="CAL5079637.1"/>
    </source>
</evidence>
<dbReference type="InterPro" id="IPR002182">
    <property type="entry name" value="NB-ARC"/>
</dbReference>
<dbReference type="InterPro" id="IPR008271">
    <property type="entry name" value="Ser/Thr_kinase_AS"/>
</dbReference>
<evidence type="ECO:0000256" key="2">
    <source>
        <dbReference type="ARBA" id="ARBA00022614"/>
    </source>
</evidence>
<evidence type="ECO:0000256" key="4">
    <source>
        <dbReference type="ARBA" id="ARBA00022692"/>
    </source>
</evidence>
<keyword evidence="8" id="KW-0611">Plant defense</keyword>
<keyword evidence="11" id="KW-0472">Membrane</keyword>
<dbReference type="GO" id="GO:0005524">
    <property type="term" value="F:ATP binding"/>
    <property type="evidence" value="ECO:0007669"/>
    <property type="project" value="UniProtKB-UniRule"/>
</dbReference>
<keyword evidence="10" id="KW-1133">Transmembrane helix</keyword>
<dbReference type="SUPFAM" id="SSF52540">
    <property type="entry name" value="P-loop containing nucleoside triphosphate hydrolases"/>
    <property type="match status" value="1"/>
</dbReference>
<protein>
    <recommendedName>
        <fullName evidence="13">Protein kinase domain-containing protein</fullName>
    </recommendedName>
</protein>
<dbReference type="PROSITE" id="PS50011">
    <property type="entry name" value="PROTEIN_KINASE_DOM"/>
    <property type="match status" value="1"/>
</dbReference>
<evidence type="ECO:0000256" key="5">
    <source>
        <dbReference type="ARBA" id="ARBA00022737"/>
    </source>
</evidence>
<evidence type="ECO:0000256" key="1">
    <source>
        <dbReference type="ARBA" id="ARBA00004162"/>
    </source>
</evidence>
<dbReference type="PRINTS" id="PR00364">
    <property type="entry name" value="DISEASERSIST"/>
</dbReference>
<dbReference type="FunFam" id="1.10.510.10:FF:000625">
    <property type="entry name" value="Cysteine-rich receptor-like protein kinase 6"/>
    <property type="match status" value="1"/>
</dbReference>
<dbReference type="PANTHER" id="PTHR45707">
    <property type="entry name" value="C2 CALCIUM/LIPID-BINDING PLANT PHOSPHORIBOSYLTRANSFERASE FAMILY PROTEIN"/>
    <property type="match status" value="1"/>
</dbReference>
<dbReference type="Gene3D" id="1.10.510.10">
    <property type="entry name" value="Transferase(Phosphotransferase) domain 1"/>
    <property type="match status" value="1"/>
</dbReference>
<dbReference type="Pfam" id="PF00560">
    <property type="entry name" value="LRR_1"/>
    <property type="match status" value="1"/>
</dbReference>
<dbReference type="GO" id="GO:0006952">
    <property type="term" value="P:defense response"/>
    <property type="evidence" value="ECO:0007669"/>
    <property type="project" value="UniProtKB-KW"/>
</dbReference>
<feature type="binding site" evidence="12">
    <location>
        <position position="47"/>
    </location>
    <ligand>
        <name>ATP</name>
        <dbReference type="ChEBI" id="CHEBI:30616"/>
    </ligand>
</feature>
<dbReference type="InterPro" id="IPR036388">
    <property type="entry name" value="WH-like_DNA-bd_sf"/>
</dbReference>
<dbReference type="Pfam" id="PF00931">
    <property type="entry name" value="NB-ARC"/>
    <property type="match status" value="1"/>
</dbReference>
<dbReference type="InterPro" id="IPR056789">
    <property type="entry name" value="LRR_R13L1-DRL21"/>
</dbReference>
<evidence type="ECO:0000259" key="13">
    <source>
        <dbReference type="PROSITE" id="PS50011"/>
    </source>
</evidence>
<keyword evidence="6 12" id="KW-0547">Nucleotide-binding</keyword>
<dbReference type="InterPro" id="IPR055414">
    <property type="entry name" value="LRR_R13L4/SHOC2-like"/>
</dbReference>
<dbReference type="Pfam" id="PF23559">
    <property type="entry name" value="WHD_DRP"/>
    <property type="match status" value="1"/>
</dbReference>
<evidence type="ECO:0000313" key="15">
    <source>
        <dbReference type="Proteomes" id="UP001497457"/>
    </source>
</evidence>
<evidence type="ECO:0000256" key="11">
    <source>
        <dbReference type="ARBA" id="ARBA00023136"/>
    </source>
</evidence>
<dbReference type="EMBL" id="OZ075117">
    <property type="protein sequence ID" value="CAL5079637.1"/>
    <property type="molecule type" value="Genomic_DNA"/>
</dbReference>
<dbReference type="Gene3D" id="1.10.10.10">
    <property type="entry name" value="Winged helix-like DNA-binding domain superfamily/Winged helix DNA-binding domain"/>
    <property type="match status" value="1"/>
</dbReference>
<dbReference type="SMART" id="SM00220">
    <property type="entry name" value="S_TKc"/>
    <property type="match status" value="1"/>
</dbReference>
<evidence type="ECO:0000256" key="3">
    <source>
        <dbReference type="ARBA" id="ARBA00022679"/>
    </source>
</evidence>
<organism evidence="14 15">
    <name type="scientific">Urochloa decumbens</name>
    <dbReference type="NCBI Taxonomy" id="240449"/>
    <lineage>
        <taxon>Eukaryota</taxon>
        <taxon>Viridiplantae</taxon>
        <taxon>Streptophyta</taxon>
        <taxon>Embryophyta</taxon>
        <taxon>Tracheophyta</taxon>
        <taxon>Spermatophyta</taxon>
        <taxon>Magnoliopsida</taxon>
        <taxon>Liliopsida</taxon>
        <taxon>Poales</taxon>
        <taxon>Poaceae</taxon>
        <taxon>PACMAD clade</taxon>
        <taxon>Panicoideae</taxon>
        <taxon>Panicodae</taxon>
        <taxon>Paniceae</taxon>
        <taxon>Melinidinae</taxon>
        <taxon>Urochloa</taxon>
    </lineage>
</organism>
<dbReference type="InterPro" id="IPR042197">
    <property type="entry name" value="Apaf_helical"/>
</dbReference>
<gene>
    <name evidence="14" type="ORF">URODEC1_LOCUS107712</name>
</gene>
<dbReference type="GO" id="GO:0005886">
    <property type="term" value="C:plasma membrane"/>
    <property type="evidence" value="ECO:0007669"/>
    <property type="project" value="UniProtKB-SubCell"/>
</dbReference>
<evidence type="ECO:0000256" key="12">
    <source>
        <dbReference type="PROSITE-ProRule" id="PRU10141"/>
    </source>
</evidence>
<proteinExistence type="predicted"/>
<dbReference type="SUPFAM" id="SSF56112">
    <property type="entry name" value="Protein kinase-like (PK-like)"/>
    <property type="match status" value="1"/>
</dbReference>
<keyword evidence="5" id="KW-0677">Repeat</keyword>
<keyword evidence="15" id="KW-1185">Reference proteome</keyword>
<reference evidence="14" key="1">
    <citation type="submission" date="2024-10" db="EMBL/GenBank/DDBJ databases">
        <authorList>
            <person name="Ryan C."/>
        </authorList>
    </citation>
    <scope>NUCLEOTIDE SEQUENCE [LARGE SCALE GENOMIC DNA]</scope>
</reference>
<evidence type="ECO:0000256" key="9">
    <source>
        <dbReference type="ARBA" id="ARBA00022840"/>
    </source>
</evidence>
<dbReference type="InterPro" id="IPR000719">
    <property type="entry name" value="Prot_kinase_dom"/>
</dbReference>
<dbReference type="SUPFAM" id="SSF52047">
    <property type="entry name" value="RNI-like"/>
    <property type="match status" value="1"/>
</dbReference>
<dbReference type="Proteomes" id="UP001497457">
    <property type="component" value="Chromosome 7b"/>
</dbReference>
<keyword evidence="4" id="KW-0812">Transmembrane</keyword>
<keyword evidence="3" id="KW-0808">Transferase</keyword>
<dbReference type="InterPro" id="IPR032675">
    <property type="entry name" value="LRR_dom_sf"/>
</dbReference>